<dbReference type="InterPro" id="IPR023271">
    <property type="entry name" value="Aquaporin-like"/>
</dbReference>
<evidence type="ECO:0000256" key="2">
    <source>
        <dbReference type="ARBA" id="ARBA00022448"/>
    </source>
</evidence>
<dbReference type="InterPro" id="IPR022357">
    <property type="entry name" value="MIP_CS"/>
</dbReference>
<dbReference type="EMBL" id="CATZLL010000005">
    <property type="protein sequence ID" value="CAJ0813186.1"/>
    <property type="molecule type" value="Genomic_DNA"/>
</dbReference>
<dbReference type="Pfam" id="PF00230">
    <property type="entry name" value="MIP"/>
    <property type="match status" value="1"/>
</dbReference>
<evidence type="ECO:0000256" key="6">
    <source>
        <dbReference type="RuleBase" id="RU000477"/>
    </source>
</evidence>
<feature type="transmembrane region" description="Helical" evidence="8">
    <location>
        <begin position="185"/>
        <end position="206"/>
    </location>
</feature>
<comment type="caution">
    <text evidence="9">The sequence shown here is derived from an EMBL/GenBank/DDBJ whole genome shotgun (WGS) entry which is preliminary data.</text>
</comment>
<accession>A0ABN9JMN9</accession>
<reference evidence="9 10" key="1">
    <citation type="submission" date="2023-07" db="EMBL/GenBank/DDBJ databases">
        <authorList>
            <person name="Peeters C."/>
        </authorList>
    </citation>
    <scope>NUCLEOTIDE SEQUENCE [LARGE SCALE GENOMIC DNA]</scope>
    <source>
        <strain evidence="9 10">LMG 18101</strain>
    </source>
</reference>
<dbReference type="InterPro" id="IPR034294">
    <property type="entry name" value="Aquaporin_transptr"/>
</dbReference>
<evidence type="ECO:0000313" key="9">
    <source>
        <dbReference type="EMBL" id="CAJ0813186.1"/>
    </source>
</evidence>
<gene>
    <name evidence="9" type="primary">aqpZ_1</name>
    <name evidence="9" type="ORF">LMG18101_01820</name>
</gene>
<organism evidence="9 10">
    <name type="scientific">Ralstonia flaminis</name>
    <dbReference type="NCBI Taxonomy" id="3058597"/>
    <lineage>
        <taxon>Bacteria</taxon>
        <taxon>Pseudomonadati</taxon>
        <taxon>Pseudomonadota</taxon>
        <taxon>Betaproteobacteria</taxon>
        <taxon>Burkholderiales</taxon>
        <taxon>Burkholderiaceae</taxon>
        <taxon>Ralstonia</taxon>
    </lineage>
</organism>
<keyword evidence="3 6" id="KW-0812">Transmembrane</keyword>
<keyword evidence="5 8" id="KW-0472">Membrane</keyword>
<feature type="transmembrane region" description="Helical" evidence="8">
    <location>
        <begin position="116"/>
        <end position="134"/>
    </location>
</feature>
<feature type="transmembrane region" description="Helical" evidence="8">
    <location>
        <begin position="226"/>
        <end position="245"/>
    </location>
</feature>
<protein>
    <submittedName>
        <fullName evidence="9">Aquaporin Z</fullName>
    </submittedName>
</protein>
<dbReference type="Gene3D" id="1.20.1080.10">
    <property type="entry name" value="Glycerol uptake facilitator protein"/>
    <property type="match status" value="1"/>
</dbReference>
<evidence type="ECO:0000313" key="10">
    <source>
        <dbReference type="Proteomes" id="UP001189757"/>
    </source>
</evidence>
<dbReference type="Proteomes" id="UP001189757">
    <property type="component" value="Unassembled WGS sequence"/>
</dbReference>
<keyword evidence="4 8" id="KW-1133">Transmembrane helix</keyword>
<dbReference type="InterPro" id="IPR000425">
    <property type="entry name" value="MIP"/>
</dbReference>
<feature type="transmembrane region" description="Helical" evidence="8">
    <location>
        <begin position="38"/>
        <end position="59"/>
    </location>
</feature>
<keyword evidence="10" id="KW-1185">Reference proteome</keyword>
<keyword evidence="2 6" id="KW-0813">Transport</keyword>
<evidence type="ECO:0000256" key="3">
    <source>
        <dbReference type="ARBA" id="ARBA00022692"/>
    </source>
</evidence>
<dbReference type="SUPFAM" id="SSF81338">
    <property type="entry name" value="Aquaporin-like"/>
    <property type="match status" value="1"/>
</dbReference>
<dbReference type="PRINTS" id="PR00783">
    <property type="entry name" value="MINTRINSICP"/>
</dbReference>
<evidence type="ECO:0000256" key="4">
    <source>
        <dbReference type="ARBA" id="ARBA00022989"/>
    </source>
</evidence>
<feature type="region of interest" description="Disordered" evidence="7">
    <location>
        <begin position="253"/>
        <end position="273"/>
    </location>
</feature>
<evidence type="ECO:0000256" key="8">
    <source>
        <dbReference type="SAM" id="Phobius"/>
    </source>
</evidence>
<dbReference type="PROSITE" id="PS00221">
    <property type="entry name" value="MIP"/>
    <property type="match status" value="1"/>
</dbReference>
<feature type="transmembrane region" description="Helical" evidence="8">
    <location>
        <begin position="154"/>
        <end position="173"/>
    </location>
</feature>
<evidence type="ECO:0000256" key="7">
    <source>
        <dbReference type="SAM" id="MobiDB-lite"/>
    </source>
</evidence>
<dbReference type="PANTHER" id="PTHR45724:SF13">
    <property type="entry name" value="AQUAPORIN NIP1-1-RELATED"/>
    <property type="match status" value="1"/>
</dbReference>
<comment type="subcellular location">
    <subcellularLocation>
        <location evidence="1">Membrane</location>
        <topology evidence="1">Multi-pass membrane protein</topology>
    </subcellularLocation>
</comment>
<sequence>MRFASSAFCSRMATVSPLRPASAAAPAASPSISLARRLVAEGLGTALLIAVVLGTGIHANRLSGGDATWTLLAQSLAGGAGLCALLTAFGPVSGAHLNPAVTLSTLVQGRLHWRDALAYVVAQAMGAVLGVMAAHAMYGMPVLSAGTHVATGPALWWSEALATFGLMGVGIACGRHAPKQLPLVVATYIAAGYWFTASSSLANPALALACALTDGPSGIRPGDVPGYMLAQLVGALVATPLFGWLMGANTTTASPAAETPAQPLPLPVSRRTV</sequence>
<evidence type="ECO:0000256" key="5">
    <source>
        <dbReference type="ARBA" id="ARBA00023136"/>
    </source>
</evidence>
<comment type="similarity">
    <text evidence="6">Belongs to the MIP/aquaporin (TC 1.A.8) family.</text>
</comment>
<proteinExistence type="inferred from homology"/>
<name>A0ABN9JMN9_9RALS</name>
<dbReference type="PANTHER" id="PTHR45724">
    <property type="entry name" value="AQUAPORIN NIP2-1"/>
    <property type="match status" value="1"/>
</dbReference>
<feature type="transmembrane region" description="Helical" evidence="8">
    <location>
        <begin position="71"/>
        <end position="95"/>
    </location>
</feature>
<evidence type="ECO:0000256" key="1">
    <source>
        <dbReference type="ARBA" id="ARBA00004141"/>
    </source>
</evidence>